<protein>
    <submittedName>
        <fullName evidence="2">Putative membrane protein</fullName>
    </submittedName>
</protein>
<gene>
    <name evidence="2" type="ORF">EV187_2332</name>
</gene>
<feature type="transmembrane region" description="Helical" evidence="1">
    <location>
        <begin position="138"/>
        <end position="158"/>
    </location>
</feature>
<dbReference type="RefSeq" id="WP_130353163.1">
    <property type="nucleotide sequence ID" value="NZ_SGWY01000002.1"/>
</dbReference>
<feature type="transmembrane region" description="Helical" evidence="1">
    <location>
        <begin position="211"/>
        <end position="233"/>
    </location>
</feature>
<dbReference type="OrthoDB" id="4698148at2"/>
<keyword evidence="1" id="KW-1133">Transmembrane helix</keyword>
<dbReference type="InterPro" id="IPR018750">
    <property type="entry name" value="DUF2306_membrane"/>
</dbReference>
<organism evidence="2 3">
    <name type="scientific">Agromyces ramosus</name>
    <dbReference type="NCBI Taxonomy" id="33879"/>
    <lineage>
        <taxon>Bacteria</taxon>
        <taxon>Bacillati</taxon>
        <taxon>Actinomycetota</taxon>
        <taxon>Actinomycetes</taxon>
        <taxon>Micrococcales</taxon>
        <taxon>Microbacteriaceae</taxon>
        <taxon>Agromyces</taxon>
    </lineage>
</organism>
<keyword evidence="1" id="KW-0812">Transmembrane</keyword>
<feature type="transmembrane region" description="Helical" evidence="1">
    <location>
        <begin position="28"/>
        <end position="49"/>
    </location>
</feature>
<evidence type="ECO:0000313" key="2">
    <source>
        <dbReference type="EMBL" id="RZS66595.1"/>
    </source>
</evidence>
<reference evidence="2 3" key="1">
    <citation type="submission" date="2019-02" db="EMBL/GenBank/DDBJ databases">
        <title>Genomic Encyclopedia of Type Strains, Phase IV (KMG-IV): sequencing the most valuable type-strain genomes for metagenomic binning, comparative biology and taxonomic classification.</title>
        <authorList>
            <person name="Goeker M."/>
        </authorList>
    </citation>
    <scope>NUCLEOTIDE SEQUENCE [LARGE SCALE GENOMIC DNA]</scope>
    <source>
        <strain evidence="2 3">DSM 43045</strain>
    </source>
</reference>
<dbReference type="Proteomes" id="UP000293289">
    <property type="component" value="Unassembled WGS sequence"/>
</dbReference>
<evidence type="ECO:0000313" key="3">
    <source>
        <dbReference type="Proteomes" id="UP000293289"/>
    </source>
</evidence>
<dbReference type="AlphaFoldDB" id="A0A4Q7MED7"/>
<sequence length="255" mass="27316">MTTGTDHTPRPAGAGPASLPSRVAATRVAWAWVALSSLAIAVYAVVPYLTASLADLSESGVGLAGNYDERPAVVQAAFYAHIVAGGLALIAGPFQFWRGLRDRHRSVHRWIGRTYLAAVAIAGVAGLVMAPFSEAGFAGLFGFGALAVLWLATGWQAYRAIRRGDVPSHRAWMMRNFALTYAAVTLRMWLGVLITVQALPGGEFEFEAAFANAYAVVPFLAWLPNLVVAEWLIRRRGLPSFRLTMGTEAISGSRG</sequence>
<feature type="transmembrane region" description="Helical" evidence="1">
    <location>
        <begin position="115"/>
        <end position="132"/>
    </location>
</feature>
<feature type="transmembrane region" description="Helical" evidence="1">
    <location>
        <begin position="178"/>
        <end position="199"/>
    </location>
</feature>
<feature type="transmembrane region" description="Helical" evidence="1">
    <location>
        <begin position="76"/>
        <end position="94"/>
    </location>
</feature>
<keyword evidence="3" id="KW-1185">Reference proteome</keyword>
<accession>A0A4Q7MED7</accession>
<comment type="caution">
    <text evidence="2">The sequence shown here is derived from an EMBL/GenBank/DDBJ whole genome shotgun (WGS) entry which is preliminary data.</text>
</comment>
<keyword evidence="1" id="KW-0472">Membrane</keyword>
<name>A0A4Q7MED7_9MICO</name>
<evidence type="ECO:0000256" key="1">
    <source>
        <dbReference type="SAM" id="Phobius"/>
    </source>
</evidence>
<proteinExistence type="predicted"/>
<dbReference type="Pfam" id="PF10067">
    <property type="entry name" value="DUF2306"/>
    <property type="match status" value="1"/>
</dbReference>
<dbReference type="EMBL" id="SGWY01000002">
    <property type="protein sequence ID" value="RZS66595.1"/>
    <property type="molecule type" value="Genomic_DNA"/>
</dbReference>